<feature type="region of interest" description="Disordered" evidence="2">
    <location>
        <begin position="348"/>
        <end position="463"/>
    </location>
</feature>
<gene>
    <name evidence="4" type="ORF">TM35_000043580</name>
</gene>
<dbReference type="GeneID" id="39982332"/>
<proteinExistence type="predicted"/>
<feature type="compositionally biased region" description="Polar residues" evidence="2">
    <location>
        <begin position="384"/>
        <end position="393"/>
    </location>
</feature>
<feature type="compositionally biased region" description="Basic and acidic residues" evidence="2">
    <location>
        <begin position="409"/>
        <end position="428"/>
    </location>
</feature>
<dbReference type="CDD" id="cd00590">
    <property type="entry name" value="RRM_SF"/>
    <property type="match status" value="1"/>
</dbReference>
<dbReference type="InterPro" id="IPR000504">
    <property type="entry name" value="RRM_dom"/>
</dbReference>
<dbReference type="Pfam" id="PF00076">
    <property type="entry name" value="RRM_1"/>
    <property type="match status" value="1"/>
</dbReference>
<feature type="domain" description="RRM" evidence="3">
    <location>
        <begin position="279"/>
        <end position="354"/>
    </location>
</feature>
<evidence type="ECO:0000313" key="4">
    <source>
        <dbReference type="EMBL" id="ORC92144.1"/>
    </source>
</evidence>
<dbReference type="InterPro" id="IPR012677">
    <property type="entry name" value="Nucleotide-bd_a/b_plait_sf"/>
</dbReference>
<dbReference type="AlphaFoldDB" id="A0A1X0P5B8"/>
<dbReference type="GO" id="GO:0003723">
    <property type="term" value="F:RNA binding"/>
    <property type="evidence" value="ECO:0007669"/>
    <property type="project" value="UniProtKB-UniRule"/>
</dbReference>
<keyword evidence="1" id="KW-0694">RNA-binding</keyword>
<accession>A0A1X0P5B8</accession>
<dbReference type="InterPro" id="IPR035979">
    <property type="entry name" value="RBD_domain_sf"/>
</dbReference>
<evidence type="ECO:0000256" key="2">
    <source>
        <dbReference type="SAM" id="MobiDB-lite"/>
    </source>
</evidence>
<reference evidence="4 5" key="1">
    <citation type="submission" date="2017-03" db="EMBL/GenBank/DDBJ databases">
        <title>An alternative strategy for trypanosome survival in the mammalian bloodstream revealed through genome and transcriptome analysis of the ubiquitous bovine parasite Trypanosoma (Megatrypanum) theileri.</title>
        <authorList>
            <person name="Kelly S."/>
            <person name="Ivens A."/>
            <person name="Mott A."/>
            <person name="O'Neill E."/>
            <person name="Emms D."/>
            <person name="Macleod O."/>
            <person name="Voorheis P."/>
            <person name="Matthews J."/>
            <person name="Matthews K."/>
            <person name="Carrington M."/>
        </authorList>
    </citation>
    <scope>NUCLEOTIDE SEQUENCE [LARGE SCALE GENOMIC DNA]</scope>
    <source>
        <strain evidence="4">Edinburgh</strain>
    </source>
</reference>
<dbReference type="EMBL" id="NBCO01000004">
    <property type="protein sequence ID" value="ORC92144.1"/>
    <property type="molecule type" value="Genomic_DNA"/>
</dbReference>
<keyword evidence="5" id="KW-1185">Reference proteome</keyword>
<dbReference type="PROSITE" id="PS50102">
    <property type="entry name" value="RRM"/>
    <property type="match status" value="1"/>
</dbReference>
<sequence length="590" mass="65223">MMKKHGLHSLELKALSVPSSLRFMLGVEYEVVYCVTEAGNRRPCTIRFPLVATTFRKLLELCAERFGLECVHHEDHSLLSGTAMMPTLRYIDYLPGALHVEELLECLGVKPSTSAKRDGNSAHDFVASFIDYSEYRTDTSLTDVHGTGFYLTLDYGLSTATHSHLVEIQFHKGCSIDEALREFGEFSGWNTFDLRFYDENDKRAGGIVVMPSIQDACDLFEKYEDEDSDDEGELLQFILRPVSPLVPVPSVEDSALKKLRDQHWGEIVKHWERFSRWRNCVVVSNLYESASLEDTLAFFDGLPITASSLVEDNSPARRRRVFVTFATSDAAKKALLLDGRSTKGKTLRVQVSPPYIDESRRGRVVGSHPTSPSDDVVRHKESAQRTVSSSPPLQQEKRDVGTTAGYDVSTHHNRDRNNSKRDHEDKRWNTPAQVGSPQIVSVSSSAQREGLGSSNIPVQSTTNTNTNTTAAAAAAAPQTTLCNTPPVTSTMNANAKEFIPSTAFHPHAASPEMYPSPMLVPYVEEHLLPPPAYNSVPMTRPINCTHRSPRLSAAPPPYTAPPSYAVATQVLQLVTQNPPSPPPPPPPSSL</sequence>
<comment type="caution">
    <text evidence="4">The sequence shown here is derived from an EMBL/GenBank/DDBJ whole genome shotgun (WGS) entry which is preliminary data.</text>
</comment>
<dbReference type="SUPFAM" id="SSF54928">
    <property type="entry name" value="RNA-binding domain, RBD"/>
    <property type="match status" value="1"/>
</dbReference>
<name>A0A1X0P5B8_9TRYP</name>
<organism evidence="4 5">
    <name type="scientific">Trypanosoma theileri</name>
    <dbReference type="NCBI Taxonomy" id="67003"/>
    <lineage>
        <taxon>Eukaryota</taxon>
        <taxon>Discoba</taxon>
        <taxon>Euglenozoa</taxon>
        <taxon>Kinetoplastea</taxon>
        <taxon>Metakinetoplastina</taxon>
        <taxon>Trypanosomatida</taxon>
        <taxon>Trypanosomatidae</taxon>
        <taxon>Trypanosoma</taxon>
    </lineage>
</organism>
<dbReference type="Gene3D" id="3.30.70.330">
    <property type="match status" value="1"/>
</dbReference>
<dbReference type="VEuPathDB" id="TriTrypDB:TM35_000043580"/>
<evidence type="ECO:0000256" key="1">
    <source>
        <dbReference type="PROSITE-ProRule" id="PRU00176"/>
    </source>
</evidence>
<dbReference type="RefSeq" id="XP_028886210.1">
    <property type="nucleotide sequence ID" value="XM_029022552.1"/>
</dbReference>
<protein>
    <recommendedName>
        <fullName evidence="3">RRM domain-containing protein</fullName>
    </recommendedName>
</protein>
<evidence type="ECO:0000313" key="5">
    <source>
        <dbReference type="Proteomes" id="UP000192257"/>
    </source>
</evidence>
<dbReference type="Proteomes" id="UP000192257">
    <property type="component" value="Unassembled WGS sequence"/>
</dbReference>
<dbReference type="OrthoDB" id="48651at2759"/>
<feature type="compositionally biased region" description="Polar residues" evidence="2">
    <location>
        <begin position="430"/>
        <end position="460"/>
    </location>
</feature>
<evidence type="ECO:0000259" key="3">
    <source>
        <dbReference type="PROSITE" id="PS50102"/>
    </source>
</evidence>